<keyword evidence="2" id="KW-1185">Reference proteome</keyword>
<proteinExistence type="predicted"/>
<organism evidence="1 2">
    <name type="scientific">Cohnella lupini</name>
    <dbReference type="NCBI Taxonomy" id="1294267"/>
    <lineage>
        <taxon>Bacteria</taxon>
        <taxon>Bacillati</taxon>
        <taxon>Bacillota</taxon>
        <taxon>Bacilli</taxon>
        <taxon>Bacillales</taxon>
        <taxon>Paenibacillaceae</taxon>
        <taxon>Cohnella</taxon>
    </lineage>
</organism>
<dbReference type="EMBL" id="QRDY01000028">
    <property type="protein sequence ID" value="RED52973.1"/>
    <property type="molecule type" value="Genomic_DNA"/>
</dbReference>
<dbReference type="AlphaFoldDB" id="A0A3D9HTY0"/>
<accession>A0A3D9HTY0</accession>
<evidence type="ECO:0000313" key="1">
    <source>
        <dbReference type="EMBL" id="RED52973.1"/>
    </source>
</evidence>
<comment type="caution">
    <text evidence="1">The sequence shown here is derived from an EMBL/GenBank/DDBJ whole genome shotgun (WGS) entry which is preliminary data.</text>
</comment>
<reference evidence="1 2" key="1">
    <citation type="submission" date="2018-07" db="EMBL/GenBank/DDBJ databases">
        <title>Genomic Encyclopedia of Type Strains, Phase III (KMG-III): the genomes of soil and plant-associated and newly described type strains.</title>
        <authorList>
            <person name="Whitman W."/>
        </authorList>
    </citation>
    <scope>NUCLEOTIDE SEQUENCE [LARGE SCALE GENOMIC DNA]</scope>
    <source>
        <strain evidence="1 2">CECT 8236</strain>
    </source>
</reference>
<dbReference type="RefSeq" id="WP_115995559.1">
    <property type="nucleotide sequence ID" value="NZ_QRDY01000028.1"/>
</dbReference>
<sequence>MRLIYRYNNAVVQISETPNEADIEFKIHTLTDEHWAGFKELQKSFEDNEIYTDVLFYAYEDHRCTAIVRQDYYVDFILGLLKHQLLESVEWTK</sequence>
<name>A0A3D9HTY0_9BACL</name>
<dbReference type="OrthoDB" id="2941641at2"/>
<gene>
    <name evidence="1" type="ORF">DFP95_12830</name>
</gene>
<protein>
    <submittedName>
        <fullName evidence="1">Uncharacterized protein</fullName>
    </submittedName>
</protein>
<dbReference type="Proteomes" id="UP000256869">
    <property type="component" value="Unassembled WGS sequence"/>
</dbReference>
<evidence type="ECO:0000313" key="2">
    <source>
        <dbReference type="Proteomes" id="UP000256869"/>
    </source>
</evidence>